<reference evidence="3" key="1">
    <citation type="journal article" date="2019" name="Curr. Biol.">
        <title>Genome Sequence of Striga asiatica Provides Insight into the Evolution of Plant Parasitism.</title>
        <authorList>
            <person name="Yoshida S."/>
            <person name="Kim S."/>
            <person name="Wafula E.K."/>
            <person name="Tanskanen J."/>
            <person name="Kim Y.M."/>
            <person name="Honaas L."/>
            <person name="Yang Z."/>
            <person name="Spallek T."/>
            <person name="Conn C.E."/>
            <person name="Ichihashi Y."/>
            <person name="Cheong K."/>
            <person name="Cui S."/>
            <person name="Der J.P."/>
            <person name="Gundlach H."/>
            <person name="Jiao Y."/>
            <person name="Hori C."/>
            <person name="Ishida J.K."/>
            <person name="Kasahara H."/>
            <person name="Kiba T."/>
            <person name="Kim M.S."/>
            <person name="Koo N."/>
            <person name="Laohavisit A."/>
            <person name="Lee Y.H."/>
            <person name="Lumba S."/>
            <person name="McCourt P."/>
            <person name="Mortimer J.C."/>
            <person name="Mutuku J.M."/>
            <person name="Nomura T."/>
            <person name="Sasaki-Sekimoto Y."/>
            <person name="Seto Y."/>
            <person name="Wang Y."/>
            <person name="Wakatake T."/>
            <person name="Sakakibara H."/>
            <person name="Demura T."/>
            <person name="Yamaguchi S."/>
            <person name="Yoneyama K."/>
            <person name="Manabe R.I."/>
            <person name="Nelson D.C."/>
            <person name="Schulman A.H."/>
            <person name="Timko M.P."/>
            <person name="dePamphilis C.W."/>
            <person name="Choi D."/>
            <person name="Shirasu K."/>
        </authorList>
    </citation>
    <scope>NUCLEOTIDE SEQUENCE [LARGE SCALE GENOMIC DNA]</scope>
    <source>
        <strain evidence="3">cv. UVA1</strain>
    </source>
</reference>
<evidence type="ECO:0000313" key="2">
    <source>
        <dbReference type="EMBL" id="GER29111.1"/>
    </source>
</evidence>
<keyword evidence="1" id="KW-0812">Transmembrane</keyword>
<keyword evidence="1" id="KW-0472">Membrane</keyword>
<sequence>MVEIRPSGRSCVLWSATLSTTLISFETLGIWTRFLFLSKVLCDFLRNMTHIDRIPRIRTINAPTDMPIRTHSFIPPYFFDSAVFRLPEDMLHKLESEGKTLLRLIEIKQQLNQCQNVTSYYLLPQDTKTYSVL</sequence>
<keyword evidence="1" id="KW-1133">Transmembrane helix</keyword>
<comment type="caution">
    <text evidence="2">The sequence shown here is derived from an EMBL/GenBank/DDBJ whole genome shotgun (WGS) entry which is preliminary data.</text>
</comment>
<dbReference type="Proteomes" id="UP000325081">
    <property type="component" value="Unassembled WGS sequence"/>
</dbReference>
<accession>A0A5A7P8U3</accession>
<gene>
    <name evidence="2" type="ORF">STAS_04947</name>
</gene>
<name>A0A5A7P8U3_STRAF</name>
<feature type="transmembrane region" description="Helical" evidence="1">
    <location>
        <begin position="12"/>
        <end position="36"/>
    </location>
</feature>
<evidence type="ECO:0000256" key="1">
    <source>
        <dbReference type="SAM" id="Phobius"/>
    </source>
</evidence>
<dbReference type="AlphaFoldDB" id="A0A5A7P8U3"/>
<proteinExistence type="predicted"/>
<keyword evidence="3" id="KW-1185">Reference proteome</keyword>
<protein>
    <submittedName>
        <fullName evidence="2">Cation efflux family protein</fullName>
    </submittedName>
</protein>
<evidence type="ECO:0000313" key="3">
    <source>
        <dbReference type="Proteomes" id="UP000325081"/>
    </source>
</evidence>
<organism evidence="2 3">
    <name type="scientific">Striga asiatica</name>
    <name type="common">Asiatic witchweed</name>
    <name type="synonym">Buchnera asiatica</name>
    <dbReference type="NCBI Taxonomy" id="4170"/>
    <lineage>
        <taxon>Eukaryota</taxon>
        <taxon>Viridiplantae</taxon>
        <taxon>Streptophyta</taxon>
        <taxon>Embryophyta</taxon>
        <taxon>Tracheophyta</taxon>
        <taxon>Spermatophyta</taxon>
        <taxon>Magnoliopsida</taxon>
        <taxon>eudicotyledons</taxon>
        <taxon>Gunneridae</taxon>
        <taxon>Pentapetalae</taxon>
        <taxon>asterids</taxon>
        <taxon>lamiids</taxon>
        <taxon>Lamiales</taxon>
        <taxon>Orobanchaceae</taxon>
        <taxon>Buchnereae</taxon>
        <taxon>Striga</taxon>
    </lineage>
</organism>
<dbReference type="EMBL" id="BKCP01003336">
    <property type="protein sequence ID" value="GER29111.1"/>
    <property type="molecule type" value="Genomic_DNA"/>
</dbReference>